<dbReference type="SUPFAM" id="SSF49299">
    <property type="entry name" value="PKD domain"/>
    <property type="match status" value="1"/>
</dbReference>
<dbReference type="RefSeq" id="WP_249973825.1">
    <property type="nucleotide sequence ID" value="NZ_JAMFLZ010000008.1"/>
</dbReference>
<dbReference type="InterPro" id="IPR013783">
    <property type="entry name" value="Ig-like_fold"/>
</dbReference>
<feature type="domain" description="PKD/Chitinase" evidence="1">
    <location>
        <begin position="34"/>
        <end position="109"/>
    </location>
</feature>
<evidence type="ECO:0000259" key="1">
    <source>
        <dbReference type="SMART" id="SM00089"/>
    </source>
</evidence>
<evidence type="ECO:0000313" key="2">
    <source>
        <dbReference type="EMBL" id="MCL6296400.1"/>
    </source>
</evidence>
<organism evidence="2 3">
    <name type="scientific">Jejuia spongiicola</name>
    <dbReference type="NCBI Taxonomy" id="2942207"/>
    <lineage>
        <taxon>Bacteria</taxon>
        <taxon>Pseudomonadati</taxon>
        <taxon>Bacteroidota</taxon>
        <taxon>Flavobacteriia</taxon>
        <taxon>Flavobacteriales</taxon>
        <taxon>Flavobacteriaceae</taxon>
        <taxon>Jejuia</taxon>
    </lineage>
</organism>
<name>A0ABT0QHD4_9FLAO</name>
<dbReference type="InterPro" id="IPR022409">
    <property type="entry name" value="PKD/Chitinase_dom"/>
</dbReference>
<sequence>MKQLLRRFKQISVLILAVAFIGCEDDDVVLPKVVAGFTYTIDSDTRTVTFINTSENAQKHEWNLGDGTSSTLINPVKRYGIGSFTVVLKAKNVAGASDTFEDTITFLDQDAPLITLLGDSTINLTIGDAFTDPGATALDEVDGDLTASIVVGGDTVDINTEGTYVITYNVSDAQGNAAEQVERTVNVSAIACEDETEQSLSPTDLNITFLTDPGTTAAQGSESGKFFQDNVTYEYANNPDPSTDANKSCKVGKVTKSNVQAWDNLQIDFDDKFTFTDGSNISLKVFSPVSGYKVTLKLEDKTSSGATTSGDRESTASTTKTNEWEVLTIPFDAVDSGKYDRLVVFFDLSTANNNTYYFDDLKVNLGSGGGGGNCVAETMQSINPSDFDLTFMSDPGTTTAQGSESNKFFQDNVTYEYVDNPDFAGANTSCKVGKVTKSNVQAWDNLQIDFDDKFTFTDGSNFTIKVFSPQSGYKVTLKLEDKTSSGATTSGDRESTTTTTKTNEWEELTIPFNAADSGIYDRLVIFFDLATASNNTYYFDDLKLNLGSGGGGGGGGGTGGGCSGTAVAATAFPVNFESCESFISTFTDVGSISTALDDNPDKTGINTSDYVLKVVKASGTNRWAGFQNPFPSNFDATKTFKFKVYSTVANTVMKFEVNSDPQPPASGNPGPQYATIVNANTWTEVEITFTGIPGNNTGLNQLVIKPDNPDGTDGETTSAEGIYYFDDIRLE</sequence>
<dbReference type="Proteomes" id="UP001165381">
    <property type="component" value="Unassembled WGS sequence"/>
</dbReference>
<dbReference type="Pfam" id="PF16403">
    <property type="entry name" value="Bact_surface_Ig-like"/>
    <property type="match status" value="1"/>
</dbReference>
<keyword evidence="3" id="KW-1185">Reference proteome</keyword>
<proteinExistence type="predicted"/>
<gene>
    <name evidence="2" type="ORF">M3P09_15415</name>
</gene>
<dbReference type="EMBL" id="JAMFLZ010000008">
    <property type="protein sequence ID" value="MCL6296400.1"/>
    <property type="molecule type" value="Genomic_DNA"/>
</dbReference>
<dbReference type="PROSITE" id="PS51257">
    <property type="entry name" value="PROKAR_LIPOPROTEIN"/>
    <property type="match status" value="1"/>
</dbReference>
<dbReference type="SMART" id="SM00089">
    <property type="entry name" value="PKD"/>
    <property type="match status" value="1"/>
</dbReference>
<dbReference type="InterPro" id="IPR032179">
    <property type="entry name" value="Cry22Aa_Ig-like"/>
</dbReference>
<dbReference type="Gene3D" id="2.60.40.10">
    <property type="entry name" value="Immunoglobulins"/>
    <property type="match status" value="2"/>
</dbReference>
<dbReference type="Gene3D" id="2.60.120.260">
    <property type="entry name" value="Galactose-binding domain-like"/>
    <property type="match status" value="3"/>
</dbReference>
<reference evidence="2" key="1">
    <citation type="submission" date="2022-05" db="EMBL/GenBank/DDBJ databases">
        <authorList>
            <person name="Park J.-S."/>
        </authorList>
    </citation>
    <scope>NUCLEOTIDE SEQUENCE</scope>
    <source>
        <strain evidence="2">2012CJ34-3</strain>
    </source>
</reference>
<accession>A0ABT0QHD4</accession>
<dbReference type="InterPro" id="IPR035986">
    <property type="entry name" value="PKD_dom_sf"/>
</dbReference>
<evidence type="ECO:0000313" key="3">
    <source>
        <dbReference type="Proteomes" id="UP001165381"/>
    </source>
</evidence>
<protein>
    <submittedName>
        <fullName evidence="2">DUF5011 domain-containing protein</fullName>
    </submittedName>
</protein>
<comment type="caution">
    <text evidence="2">The sequence shown here is derived from an EMBL/GenBank/DDBJ whole genome shotgun (WGS) entry which is preliminary data.</text>
</comment>